<feature type="chain" id="PRO_5021028087" evidence="2">
    <location>
        <begin position="19"/>
        <end position="236"/>
    </location>
</feature>
<proteinExistence type="predicted"/>
<evidence type="ECO:0000256" key="2">
    <source>
        <dbReference type="SAM" id="SignalP"/>
    </source>
</evidence>
<comment type="caution">
    <text evidence="3">The sequence shown here is derived from an EMBL/GenBank/DDBJ whole genome shotgun (WGS) entry which is preliminary data.</text>
</comment>
<dbReference type="EMBL" id="AZBU02000010">
    <property type="protein sequence ID" value="TKR62460.1"/>
    <property type="molecule type" value="Genomic_DNA"/>
</dbReference>
<protein>
    <submittedName>
        <fullName evidence="3">Uncharacterized protein</fullName>
    </submittedName>
</protein>
<sequence>MRLYSHLLLLLFIPTTASIWIGDEYWATVAKDGRLADERRTTADLLRYDAIINRRLEDAYIAFWVVNDELGHHESFGQAWIAEDGRICARFVGRWNNKEEFCGGFRVLARHHLTRVNPFYFVKSKDLDPPRAVSYLGTGIAKITAWQKNFAFLGNVDLKEQSAYGIEYDSSLIRISRAKDRRFFDEFVEVLVMHPQYDSWDHWRSHFMPSERTSHSYEPVEGQESSEEKEENNKEY</sequence>
<reference evidence="3 4" key="2">
    <citation type="journal article" date="2019" name="G3 (Bethesda)">
        <title>Hybrid Assembly of the Genome of the Entomopathogenic Nematode Steinernema carpocapsae Identifies the X-Chromosome.</title>
        <authorList>
            <person name="Serra L."/>
            <person name="Macchietto M."/>
            <person name="Macias-Munoz A."/>
            <person name="McGill C.J."/>
            <person name="Rodriguez I.M."/>
            <person name="Rodriguez B."/>
            <person name="Murad R."/>
            <person name="Mortazavi A."/>
        </authorList>
    </citation>
    <scope>NUCLEOTIDE SEQUENCE [LARGE SCALE GENOMIC DNA]</scope>
    <source>
        <strain evidence="3 4">ALL</strain>
    </source>
</reference>
<evidence type="ECO:0000313" key="3">
    <source>
        <dbReference type="EMBL" id="TKR62460.1"/>
    </source>
</evidence>
<feature type="signal peptide" evidence="2">
    <location>
        <begin position="1"/>
        <end position="18"/>
    </location>
</feature>
<reference evidence="3 4" key="1">
    <citation type="journal article" date="2015" name="Genome Biol.">
        <title>Comparative genomics of Steinernema reveals deeply conserved gene regulatory networks.</title>
        <authorList>
            <person name="Dillman A.R."/>
            <person name="Macchietto M."/>
            <person name="Porter C.F."/>
            <person name="Rogers A."/>
            <person name="Williams B."/>
            <person name="Antoshechkin I."/>
            <person name="Lee M.M."/>
            <person name="Goodwin Z."/>
            <person name="Lu X."/>
            <person name="Lewis E.E."/>
            <person name="Goodrich-Blair H."/>
            <person name="Stock S.P."/>
            <person name="Adams B.J."/>
            <person name="Sternberg P.W."/>
            <person name="Mortazavi A."/>
        </authorList>
    </citation>
    <scope>NUCLEOTIDE SEQUENCE [LARGE SCALE GENOMIC DNA]</scope>
    <source>
        <strain evidence="3 4">ALL</strain>
    </source>
</reference>
<evidence type="ECO:0000313" key="4">
    <source>
        <dbReference type="Proteomes" id="UP000298663"/>
    </source>
</evidence>
<dbReference type="AlphaFoldDB" id="A0A4U5M1C7"/>
<dbReference type="OrthoDB" id="5859672at2759"/>
<keyword evidence="4" id="KW-1185">Reference proteome</keyword>
<name>A0A4U5M1C7_STECR</name>
<accession>A0A4U5M1C7</accession>
<dbReference type="SUPFAM" id="SSF141739">
    <property type="entry name" value="MFPT repeat-like"/>
    <property type="match status" value="1"/>
</dbReference>
<keyword evidence="2" id="KW-0732">Signal</keyword>
<organism evidence="3 4">
    <name type="scientific">Steinernema carpocapsae</name>
    <name type="common">Entomopathogenic nematode</name>
    <dbReference type="NCBI Taxonomy" id="34508"/>
    <lineage>
        <taxon>Eukaryota</taxon>
        <taxon>Metazoa</taxon>
        <taxon>Ecdysozoa</taxon>
        <taxon>Nematoda</taxon>
        <taxon>Chromadorea</taxon>
        <taxon>Rhabditida</taxon>
        <taxon>Tylenchina</taxon>
        <taxon>Panagrolaimomorpha</taxon>
        <taxon>Strongyloidoidea</taxon>
        <taxon>Steinernematidae</taxon>
        <taxon>Steinernema</taxon>
    </lineage>
</organism>
<feature type="region of interest" description="Disordered" evidence="1">
    <location>
        <begin position="212"/>
        <end position="236"/>
    </location>
</feature>
<gene>
    <name evidence="3" type="ORF">L596_026417</name>
</gene>
<evidence type="ECO:0000256" key="1">
    <source>
        <dbReference type="SAM" id="MobiDB-lite"/>
    </source>
</evidence>
<dbReference type="Proteomes" id="UP000298663">
    <property type="component" value="Unassembled WGS sequence"/>
</dbReference>